<gene>
    <name evidence="2" type="ORF">ACFOSB_09030</name>
</gene>
<name>A0ABV7Z7F8_9DEIO</name>
<evidence type="ECO:0000313" key="3">
    <source>
        <dbReference type="Proteomes" id="UP001595803"/>
    </source>
</evidence>
<proteinExistence type="predicted"/>
<keyword evidence="3" id="KW-1185">Reference proteome</keyword>
<comment type="caution">
    <text evidence="2">The sequence shown here is derived from an EMBL/GenBank/DDBJ whole genome shotgun (WGS) entry which is preliminary data.</text>
</comment>
<dbReference type="Pfam" id="PF14452">
    <property type="entry name" value="Multi_ubiq"/>
    <property type="match status" value="1"/>
</dbReference>
<organism evidence="2 3">
    <name type="scientific">Deinococcus rufus</name>
    <dbReference type="NCBI Taxonomy" id="2136097"/>
    <lineage>
        <taxon>Bacteria</taxon>
        <taxon>Thermotogati</taxon>
        <taxon>Deinococcota</taxon>
        <taxon>Deinococci</taxon>
        <taxon>Deinococcales</taxon>
        <taxon>Deinococcaceae</taxon>
        <taxon>Deinococcus</taxon>
    </lineage>
</organism>
<accession>A0ABV7Z7F8</accession>
<dbReference type="Proteomes" id="UP001595803">
    <property type="component" value="Unassembled WGS sequence"/>
</dbReference>
<feature type="domain" description="Multi-ubiquitin" evidence="1">
    <location>
        <begin position="14"/>
        <end position="79"/>
    </location>
</feature>
<reference evidence="3" key="1">
    <citation type="journal article" date="2019" name="Int. J. Syst. Evol. Microbiol.">
        <title>The Global Catalogue of Microorganisms (GCM) 10K type strain sequencing project: providing services to taxonomists for standard genome sequencing and annotation.</title>
        <authorList>
            <consortium name="The Broad Institute Genomics Platform"/>
            <consortium name="The Broad Institute Genome Sequencing Center for Infectious Disease"/>
            <person name="Wu L."/>
            <person name="Ma J."/>
        </authorList>
    </citation>
    <scope>NUCLEOTIDE SEQUENCE [LARGE SCALE GENOMIC DNA]</scope>
    <source>
        <strain evidence="3">CCTCC AB 2017081</strain>
    </source>
</reference>
<protein>
    <submittedName>
        <fullName evidence="2">Multiubiquitin domain-containing protein</fullName>
    </submittedName>
</protein>
<evidence type="ECO:0000313" key="2">
    <source>
        <dbReference type="EMBL" id="MFC3832998.1"/>
    </source>
</evidence>
<evidence type="ECO:0000259" key="1">
    <source>
        <dbReference type="Pfam" id="PF14452"/>
    </source>
</evidence>
<dbReference type="RefSeq" id="WP_322474874.1">
    <property type="nucleotide sequence ID" value="NZ_JBHRZG010000009.1"/>
</dbReference>
<dbReference type="InterPro" id="IPR027802">
    <property type="entry name" value="Multi-ubiquitin_dom"/>
</dbReference>
<dbReference type="EMBL" id="JBHRZG010000009">
    <property type="protein sequence ID" value="MFC3832998.1"/>
    <property type="molecule type" value="Genomic_DNA"/>
</dbReference>
<sequence>MEHGTERNGGPKTFKILVDTHPFELPQANVTGAHIKLVAGVNATYGLMLEGHGQAADQAINDDETVDLSLPGREHFYTVPPATFGGGV</sequence>